<evidence type="ECO:0000313" key="9">
    <source>
        <dbReference type="Proteomes" id="UP000276133"/>
    </source>
</evidence>
<dbReference type="GO" id="GO:0005783">
    <property type="term" value="C:endoplasmic reticulum"/>
    <property type="evidence" value="ECO:0007669"/>
    <property type="project" value="TreeGrafter"/>
</dbReference>
<gene>
    <name evidence="8" type="ORF">BpHYR1_000002</name>
</gene>
<evidence type="ECO:0000256" key="6">
    <source>
        <dbReference type="SAM" id="Phobius"/>
    </source>
</evidence>
<feature type="transmembrane region" description="Helical" evidence="6">
    <location>
        <begin position="49"/>
        <end position="70"/>
    </location>
</feature>
<evidence type="ECO:0000313" key="8">
    <source>
        <dbReference type="EMBL" id="RNA16898.1"/>
    </source>
</evidence>
<dbReference type="Proteomes" id="UP000276133">
    <property type="component" value="Unassembled WGS sequence"/>
</dbReference>
<dbReference type="EMBL" id="REGN01004597">
    <property type="protein sequence ID" value="RNA16898.1"/>
    <property type="molecule type" value="Genomic_DNA"/>
</dbReference>
<organism evidence="8 9">
    <name type="scientific">Brachionus plicatilis</name>
    <name type="common">Marine rotifer</name>
    <name type="synonym">Brachionus muelleri</name>
    <dbReference type="NCBI Taxonomy" id="10195"/>
    <lineage>
        <taxon>Eukaryota</taxon>
        <taxon>Metazoa</taxon>
        <taxon>Spiralia</taxon>
        <taxon>Gnathifera</taxon>
        <taxon>Rotifera</taxon>
        <taxon>Eurotatoria</taxon>
        <taxon>Monogononta</taxon>
        <taxon>Pseudotrocha</taxon>
        <taxon>Ploima</taxon>
        <taxon>Brachionidae</taxon>
        <taxon>Brachionus</taxon>
    </lineage>
</organism>
<evidence type="ECO:0000256" key="3">
    <source>
        <dbReference type="ARBA" id="ARBA00022989"/>
    </source>
</evidence>
<accession>A0A3M7R0V3</accession>
<feature type="transmembrane region" description="Helical" evidence="6">
    <location>
        <begin position="215"/>
        <end position="242"/>
    </location>
</feature>
<dbReference type="InterPro" id="IPR006634">
    <property type="entry name" value="TLC-dom"/>
</dbReference>
<feature type="transmembrane region" description="Helical" evidence="6">
    <location>
        <begin position="182"/>
        <end position="203"/>
    </location>
</feature>
<protein>
    <submittedName>
        <fullName evidence="8">CLN8</fullName>
    </submittedName>
</protein>
<dbReference type="AlphaFoldDB" id="A0A3M7R0V3"/>
<reference evidence="8 9" key="1">
    <citation type="journal article" date="2018" name="Sci. Rep.">
        <title>Genomic signatures of local adaptation to the degree of environmental predictability in rotifers.</title>
        <authorList>
            <person name="Franch-Gras L."/>
            <person name="Hahn C."/>
            <person name="Garcia-Roger E.M."/>
            <person name="Carmona M.J."/>
            <person name="Serra M."/>
            <person name="Gomez A."/>
        </authorList>
    </citation>
    <scope>NUCLEOTIDE SEQUENCE [LARGE SCALE GENOMIC DNA]</scope>
    <source>
        <strain evidence="8">HYR1</strain>
    </source>
</reference>
<keyword evidence="2 5" id="KW-0812">Transmembrane</keyword>
<keyword evidence="3 6" id="KW-1133">Transmembrane helix</keyword>
<sequence length="295" mass="35086">MFQVEILPSILSKMMSHEPFNKLSNKLIDNDIFVKNDFGTMHLTNTGEIIFSTIFLIITILIYFVSRYIFSTFSKIYQGLKRKEKMFWDLAVVRGIFGFFGSSCCFYERFFDTELQTNIAKATTVQSSILIASCLGFFTFEVLAQITFDVMFKTFSKALHAHHFVSITGFLLTVYYDLGHYFPIWVFTLEMSTLFSCISFCLMKAKAVENLFWKINQLILIYVFHLRSVIEFTILYEIWYYWDLKKSMPFFWNFNLIFGLCLIAFVLTPYWTFRKTEQYFKKADWNDTERRKKSQ</sequence>
<feature type="transmembrane region" description="Helical" evidence="6">
    <location>
        <begin position="130"/>
        <end position="152"/>
    </location>
</feature>
<feature type="transmembrane region" description="Helical" evidence="6">
    <location>
        <begin position="254"/>
        <end position="273"/>
    </location>
</feature>
<dbReference type="PANTHER" id="PTHR13439">
    <property type="entry name" value="CT120 PROTEIN"/>
    <property type="match status" value="1"/>
</dbReference>
<feature type="transmembrane region" description="Helical" evidence="6">
    <location>
        <begin position="91"/>
        <end position="110"/>
    </location>
</feature>
<dbReference type="PROSITE" id="PS50922">
    <property type="entry name" value="TLC"/>
    <property type="match status" value="1"/>
</dbReference>
<comment type="caution">
    <text evidence="8">The sequence shown here is derived from an EMBL/GenBank/DDBJ whole genome shotgun (WGS) entry which is preliminary data.</text>
</comment>
<feature type="domain" description="TLC" evidence="7">
    <location>
        <begin position="83"/>
        <end position="284"/>
    </location>
</feature>
<keyword evidence="4 5" id="KW-0472">Membrane</keyword>
<evidence type="ECO:0000256" key="1">
    <source>
        <dbReference type="ARBA" id="ARBA00004141"/>
    </source>
</evidence>
<dbReference type="GO" id="GO:0016020">
    <property type="term" value="C:membrane"/>
    <property type="evidence" value="ECO:0007669"/>
    <property type="project" value="UniProtKB-SubCell"/>
</dbReference>
<evidence type="ECO:0000259" key="7">
    <source>
        <dbReference type="PROSITE" id="PS50922"/>
    </source>
</evidence>
<evidence type="ECO:0000256" key="5">
    <source>
        <dbReference type="PROSITE-ProRule" id="PRU00205"/>
    </source>
</evidence>
<name>A0A3M7R0V3_BRAPC</name>
<evidence type="ECO:0000256" key="2">
    <source>
        <dbReference type="ARBA" id="ARBA00022692"/>
    </source>
</evidence>
<dbReference type="SMART" id="SM00724">
    <property type="entry name" value="TLC"/>
    <property type="match status" value="1"/>
</dbReference>
<comment type="subcellular location">
    <subcellularLocation>
        <location evidence="1">Membrane</location>
        <topology evidence="1">Multi-pass membrane protein</topology>
    </subcellularLocation>
</comment>
<proteinExistence type="predicted"/>
<dbReference type="InterPro" id="IPR050846">
    <property type="entry name" value="TLCD"/>
</dbReference>
<evidence type="ECO:0000256" key="4">
    <source>
        <dbReference type="ARBA" id="ARBA00023136"/>
    </source>
</evidence>
<dbReference type="PANTHER" id="PTHR13439:SF7">
    <property type="entry name" value="PROTEIN CLN8"/>
    <property type="match status" value="1"/>
</dbReference>
<dbReference type="GO" id="GO:0055088">
    <property type="term" value="P:lipid homeostasis"/>
    <property type="evidence" value="ECO:0007669"/>
    <property type="project" value="TreeGrafter"/>
</dbReference>
<dbReference type="Pfam" id="PF03798">
    <property type="entry name" value="TRAM_LAG1_CLN8"/>
    <property type="match status" value="1"/>
</dbReference>
<keyword evidence="9" id="KW-1185">Reference proteome</keyword>
<dbReference type="STRING" id="10195.A0A3M7R0V3"/>
<feature type="transmembrane region" description="Helical" evidence="6">
    <location>
        <begin position="159"/>
        <end position="176"/>
    </location>
</feature>
<dbReference type="OrthoDB" id="10052906at2759"/>